<dbReference type="Proteomes" id="UP000007587">
    <property type="component" value="Chromosome"/>
</dbReference>
<dbReference type="InterPro" id="IPR016181">
    <property type="entry name" value="Acyl_CoA_acyltransferase"/>
</dbReference>
<name>H8N113_CORCM</name>
<evidence type="ECO:0000313" key="3">
    <source>
        <dbReference type="Proteomes" id="UP000007587"/>
    </source>
</evidence>
<feature type="region of interest" description="Disordered" evidence="1">
    <location>
        <begin position="150"/>
        <end position="170"/>
    </location>
</feature>
<reference evidence="3" key="2">
    <citation type="submission" date="2012-03" db="EMBL/GenBank/DDBJ databases">
        <title>Genome sequence of the fruiting myxobacterium Corallococcus coralloides DSM 2259.</title>
        <authorList>
            <person name="Huntley S."/>
            <person name="Zhang Y."/>
            <person name="Treuner-Lange A."/>
            <person name="Sensen C.W."/>
            <person name="Sogaard-Andersen L."/>
        </authorList>
    </citation>
    <scope>NUCLEOTIDE SEQUENCE [LARGE SCALE GENOMIC DNA]</scope>
    <source>
        <strain evidence="3">ATCC 25202 / DSM 2259 / NBRC 100086 / M2</strain>
    </source>
</reference>
<proteinExistence type="predicted"/>
<keyword evidence="3" id="KW-1185">Reference proteome</keyword>
<dbReference type="eggNOG" id="ENOG5033DES">
    <property type="taxonomic scope" value="Bacteria"/>
</dbReference>
<dbReference type="SUPFAM" id="SSF55729">
    <property type="entry name" value="Acyl-CoA N-acyltransferases (Nat)"/>
    <property type="match status" value="1"/>
</dbReference>
<accession>H8N113</accession>
<dbReference type="HOGENOM" id="CLU_696108_0_0_7"/>
<protein>
    <submittedName>
        <fullName evidence="2">Uncharacterized protein</fullName>
    </submittedName>
</protein>
<dbReference type="InParanoid" id="H8N113"/>
<gene>
    <name evidence="2" type="ordered locus">COCOR_06869</name>
</gene>
<organism evidence="2 3">
    <name type="scientific">Corallococcus coralloides (strain ATCC 25202 / DSM 2259 / NBRC 100086 / M2)</name>
    <name type="common">Myxococcus coralloides</name>
    <dbReference type="NCBI Taxonomy" id="1144275"/>
    <lineage>
        <taxon>Bacteria</taxon>
        <taxon>Pseudomonadati</taxon>
        <taxon>Myxococcota</taxon>
        <taxon>Myxococcia</taxon>
        <taxon>Myxococcales</taxon>
        <taxon>Cystobacterineae</taxon>
        <taxon>Myxococcaceae</taxon>
        <taxon>Corallococcus</taxon>
    </lineage>
</organism>
<dbReference type="KEGG" id="ccx:COCOR_06869"/>
<evidence type="ECO:0000256" key="1">
    <source>
        <dbReference type="SAM" id="MobiDB-lite"/>
    </source>
</evidence>
<sequence length="394" mass="45013">MKISGGLLNQLWNAHKLSREYASSAAATKRRVAAMFDAEWVHRFELDDLVSDMDSRLVHYGVNSFDLARALELPVRTAFAAPRHKTQENFSGSQMLHAHDVAGLLIWLEELGFDVDPSELVARVKQQLKGKRYLTDPEISVHLYEKQRSRSEARLDAPGAGAPVRSETSTTPHGYRMEALLDSEGKCVSLHVKGARWRASRKPEPVAMECPDCKLTYVNGDREDGIVHRRHHNNWLAVERPSPNPRFAALSTSARIVQVDARSPRWLRKAMYDRALHFKRELHFDFVQWDIDEKDGPDRCVGFLFASDEGATITGACAFRWREDANWSPAWAMQWMWLAPPYRRRGILTQHWPSFIARFGAFRLERPLSEAMREFAAKRGIPEKEDDGGDPIAR</sequence>
<reference evidence="2 3" key="1">
    <citation type="journal article" date="2012" name="J. Bacteriol.">
        <title>Complete Genome Sequence of the Fruiting Myxobacterium Corallococcus coralloides DSM 2259.</title>
        <authorList>
            <person name="Huntley S."/>
            <person name="Zhang Y."/>
            <person name="Treuner-Lange A."/>
            <person name="Kneip S."/>
            <person name="Sensen C.W."/>
            <person name="Sogaard-Andersen L."/>
        </authorList>
    </citation>
    <scope>NUCLEOTIDE SEQUENCE [LARGE SCALE GENOMIC DNA]</scope>
    <source>
        <strain evidence="3">ATCC 25202 / DSM 2259 / NBRC 100086 / M2</strain>
    </source>
</reference>
<evidence type="ECO:0000313" key="2">
    <source>
        <dbReference type="EMBL" id="AFE07184.1"/>
    </source>
</evidence>
<dbReference type="AlphaFoldDB" id="H8N113"/>
<dbReference type="EMBL" id="CP003389">
    <property type="protein sequence ID" value="AFE07184.1"/>
    <property type="molecule type" value="Genomic_DNA"/>
</dbReference>